<accession>A0A822XP46</accession>
<dbReference type="EMBL" id="DUZY01000001">
    <property type="protein sequence ID" value="DAD20981.1"/>
    <property type="molecule type" value="Genomic_DNA"/>
</dbReference>
<organism evidence="1 2">
    <name type="scientific">Nelumbo nucifera</name>
    <name type="common">Sacred lotus</name>
    <dbReference type="NCBI Taxonomy" id="4432"/>
    <lineage>
        <taxon>Eukaryota</taxon>
        <taxon>Viridiplantae</taxon>
        <taxon>Streptophyta</taxon>
        <taxon>Embryophyta</taxon>
        <taxon>Tracheophyta</taxon>
        <taxon>Spermatophyta</taxon>
        <taxon>Magnoliopsida</taxon>
        <taxon>Proteales</taxon>
        <taxon>Nelumbonaceae</taxon>
        <taxon>Nelumbo</taxon>
    </lineage>
</organism>
<sequence>MIVEHTRVSWSNKETHTFVLAHREVTVTLEDIVQLMCLPIRGSTNPLLISLSNEEKQIEVGLNNLLNQSMNDIVPERCGGKKLFKHNFACFIHWMWGRHSRPNEVDLAGLNG</sequence>
<dbReference type="Proteomes" id="UP000607653">
    <property type="component" value="Unassembled WGS sequence"/>
</dbReference>
<proteinExistence type="predicted"/>
<name>A0A822XP46_NELNU</name>
<gene>
    <name evidence="1" type="ORF">HUJ06_022444</name>
</gene>
<comment type="caution">
    <text evidence="1">The sequence shown here is derived from an EMBL/GenBank/DDBJ whole genome shotgun (WGS) entry which is preliminary data.</text>
</comment>
<reference evidence="1 2" key="1">
    <citation type="journal article" date="2020" name="Mol. Biol. Evol.">
        <title>Distinct Expression and Methylation Patterns for Genes with Different Fates following a Single Whole-Genome Duplication in Flowering Plants.</title>
        <authorList>
            <person name="Shi T."/>
            <person name="Rahmani R.S."/>
            <person name="Gugger P.F."/>
            <person name="Wang M."/>
            <person name="Li H."/>
            <person name="Zhang Y."/>
            <person name="Li Z."/>
            <person name="Wang Q."/>
            <person name="Van de Peer Y."/>
            <person name="Marchal K."/>
            <person name="Chen J."/>
        </authorList>
    </citation>
    <scope>NUCLEOTIDE SEQUENCE [LARGE SCALE GENOMIC DNA]</scope>
    <source>
        <tissue evidence="1">Leaf</tissue>
    </source>
</reference>
<protein>
    <submittedName>
        <fullName evidence="1">Uncharacterized protein</fullName>
    </submittedName>
</protein>
<keyword evidence="2" id="KW-1185">Reference proteome</keyword>
<evidence type="ECO:0000313" key="1">
    <source>
        <dbReference type="EMBL" id="DAD20981.1"/>
    </source>
</evidence>
<dbReference type="AlphaFoldDB" id="A0A822XP46"/>
<evidence type="ECO:0000313" key="2">
    <source>
        <dbReference type="Proteomes" id="UP000607653"/>
    </source>
</evidence>